<dbReference type="CDD" id="cd04301">
    <property type="entry name" value="NAT_SF"/>
    <property type="match status" value="1"/>
</dbReference>
<dbReference type="EMBL" id="JANIBK010000215">
    <property type="protein sequence ID" value="MCQ8130732.1"/>
    <property type="molecule type" value="Genomic_DNA"/>
</dbReference>
<dbReference type="PANTHER" id="PTHR36449">
    <property type="entry name" value="ACETYLTRANSFERASE-RELATED"/>
    <property type="match status" value="1"/>
</dbReference>
<dbReference type="InterPro" id="IPR000182">
    <property type="entry name" value="GNAT_dom"/>
</dbReference>
<keyword evidence="4" id="KW-0808">Transferase</keyword>
<name>A0ABT1UA46_9GAMM</name>
<feature type="domain" description="N-acetyltransferase" evidence="7">
    <location>
        <begin position="1"/>
        <end position="169"/>
    </location>
</feature>
<reference evidence="8 9" key="1">
    <citation type="submission" date="2022-07" db="EMBL/GenBank/DDBJ databases">
        <title>Methylomonas rivi sp. nov., Methylomonas rosea sp. nov., Methylomonas aureus sp. nov. and Methylomonas subterranea sp. nov., four novel methanotrophs isolated from a freshwater creek and the deep terrestrial subsurface.</title>
        <authorList>
            <person name="Abin C."/>
            <person name="Sankaranarayanan K."/>
            <person name="Garner C."/>
            <person name="Sindelar R."/>
            <person name="Kotary K."/>
            <person name="Garner R."/>
            <person name="Barclay S."/>
            <person name="Lawson P."/>
            <person name="Krumholz L."/>
        </authorList>
    </citation>
    <scope>NUCLEOTIDE SEQUENCE [LARGE SCALE GENOMIC DNA]</scope>
    <source>
        <strain evidence="8 9">WSC-6</strain>
    </source>
</reference>
<dbReference type="SUPFAM" id="SSF55729">
    <property type="entry name" value="Acyl-CoA N-acyltransferases (Nat)"/>
    <property type="match status" value="1"/>
</dbReference>
<evidence type="ECO:0000313" key="9">
    <source>
        <dbReference type="Proteomes" id="UP001524586"/>
    </source>
</evidence>
<dbReference type="RefSeq" id="WP_256617143.1">
    <property type="nucleotide sequence ID" value="NZ_JANIBK010000215.1"/>
</dbReference>
<dbReference type="Proteomes" id="UP001524586">
    <property type="component" value="Unassembled WGS sequence"/>
</dbReference>
<sequence length="185" mass="20935">MSAFNGRIESLHNSHDRRRFDCGDSALNDYLRRYARQHADANISRTYVACKEQRICGYYSLAMAAIKKQQLPSQYHKRFADYPVPMARLARLAVDVGYQGQGIGKLLLLDALYRCLELSRNIGMAGVIVDAKHEQAQAFYQNFEFETFPDSALTLWLPTGAIQTLFAADQSSYAIEKGPRSVFNP</sequence>
<comment type="similarity">
    <text evidence="1">Belongs to the acetyltransferase family. GNAT subfamily.</text>
</comment>
<evidence type="ECO:0000256" key="1">
    <source>
        <dbReference type="ARBA" id="ARBA00009342"/>
    </source>
</evidence>
<evidence type="ECO:0000256" key="3">
    <source>
        <dbReference type="ARBA" id="ARBA00022649"/>
    </source>
</evidence>
<evidence type="ECO:0000256" key="5">
    <source>
        <dbReference type="ARBA" id="ARBA00023315"/>
    </source>
</evidence>
<dbReference type="Pfam" id="PF13508">
    <property type="entry name" value="Acetyltransf_7"/>
    <property type="match status" value="1"/>
</dbReference>
<dbReference type="InterPro" id="IPR016181">
    <property type="entry name" value="Acyl_CoA_acyltransferase"/>
</dbReference>
<evidence type="ECO:0000259" key="7">
    <source>
        <dbReference type="PROSITE" id="PS51186"/>
    </source>
</evidence>
<dbReference type="PROSITE" id="PS51186">
    <property type="entry name" value="GNAT"/>
    <property type="match status" value="1"/>
</dbReference>
<proteinExistence type="inferred from homology"/>
<evidence type="ECO:0000256" key="4">
    <source>
        <dbReference type="ARBA" id="ARBA00022679"/>
    </source>
</evidence>
<dbReference type="PANTHER" id="PTHR36449:SF1">
    <property type="entry name" value="ACETYLTRANSFERASE"/>
    <property type="match status" value="1"/>
</dbReference>
<dbReference type="Gene3D" id="3.40.630.30">
    <property type="match status" value="1"/>
</dbReference>
<keyword evidence="3" id="KW-1277">Toxin-antitoxin system</keyword>
<organism evidence="8 9">
    <name type="scientific">Methylomonas rivi</name>
    <dbReference type="NCBI Taxonomy" id="2952226"/>
    <lineage>
        <taxon>Bacteria</taxon>
        <taxon>Pseudomonadati</taxon>
        <taxon>Pseudomonadota</taxon>
        <taxon>Gammaproteobacteria</taxon>
        <taxon>Methylococcales</taxon>
        <taxon>Methylococcaceae</taxon>
        <taxon>Methylomonas</taxon>
    </lineage>
</organism>
<evidence type="ECO:0000313" key="8">
    <source>
        <dbReference type="EMBL" id="MCQ8130732.1"/>
    </source>
</evidence>
<evidence type="ECO:0000256" key="6">
    <source>
        <dbReference type="ARBA" id="ARBA00049880"/>
    </source>
</evidence>
<comment type="catalytic activity">
    <reaction evidence="6">
        <text>glycyl-tRNA(Gly) + acetyl-CoA = N-acetylglycyl-tRNA(Gly) + CoA + H(+)</text>
        <dbReference type="Rhea" id="RHEA:81867"/>
        <dbReference type="Rhea" id="RHEA-COMP:9683"/>
        <dbReference type="Rhea" id="RHEA-COMP:19766"/>
        <dbReference type="ChEBI" id="CHEBI:15378"/>
        <dbReference type="ChEBI" id="CHEBI:57287"/>
        <dbReference type="ChEBI" id="CHEBI:57288"/>
        <dbReference type="ChEBI" id="CHEBI:78522"/>
        <dbReference type="ChEBI" id="CHEBI:232036"/>
    </reaction>
</comment>
<keyword evidence="9" id="KW-1185">Reference proteome</keyword>
<protein>
    <submittedName>
        <fullName evidence="8">GNAT family N-acetyltransferase</fullName>
    </submittedName>
</protein>
<accession>A0ABT1UA46</accession>
<evidence type="ECO:0000256" key="2">
    <source>
        <dbReference type="ARBA" id="ARBA00022491"/>
    </source>
</evidence>
<gene>
    <name evidence="8" type="ORF">NP596_19920</name>
</gene>
<keyword evidence="5" id="KW-0012">Acyltransferase</keyword>
<keyword evidence="2" id="KW-0678">Repressor</keyword>
<comment type="caution">
    <text evidence="8">The sequence shown here is derived from an EMBL/GenBank/DDBJ whole genome shotgun (WGS) entry which is preliminary data.</text>
</comment>